<proteinExistence type="predicted"/>
<evidence type="ECO:0008006" key="3">
    <source>
        <dbReference type="Google" id="ProtNLM"/>
    </source>
</evidence>
<feature type="transmembrane region" description="Helical" evidence="1">
    <location>
        <begin position="128"/>
        <end position="147"/>
    </location>
</feature>
<feature type="transmembrane region" description="Helical" evidence="1">
    <location>
        <begin position="6"/>
        <end position="27"/>
    </location>
</feature>
<dbReference type="AlphaFoldDB" id="A0A645GLB2"/>
<name>A0A645GLB2_9ZZZZ</name>
<keyword evidence="1" id="KW-0812">Transmembrane</keyword>
<gene>
    <name evidence="2" type="ORF">SDC9_174939</name>
</gene>
<dbReference type="EMBL" id="VSSQ01077428">
    <property type="protein sequence ID" value="MPN27505.1"/>
    <property type="molecule type" value="Genomic_DNA"/>
</dbReference>
<keyword evidence="1" id="KW-1133">Transmembrane helix</keyword>
<keyword evidence="1" id="KW-0472">Membrane</keyword>
<protein>
    <recommendedName>
        <fullName evidence="3">Transmembrane protein</fullName>
    </recommendedName>
</protein>
<sequence length="158" mass="18978">MQKNTIYFICLKYLTFYRSVQVFLFIINKKIVLLQSNYQSINYQSIWYIIQNLDWSIPMTYSKKQLKANMLFRLSILITLSKCRQSLLLVSKQNRLLSFRYRVEHANMPIKLCFVSWRRVLWNMQKSWVVTFLLFYTSIMAIASNFAKTVSTQVSLRL</sequence>
<reference evidence="2" key="1">
    <citation type="submission" date="2019-08" db="EMBL/GenBank/DDBJ databases">
        <authorList>
            <person name="Kucharzyk K."/>
            <person name="Murdoch R.W."/>
            <person name="Higgins S."/>
            <person name="Loffler F."/>
        </authorList>
    </citation>
    <scope>NUCLEOTIDE SEQUENCE</scope>
</reference>
<comment type="caution">
    <text evidence="2">The sequence shown here is derived from an EMBL/GenBank/DDBJ whole genome shotgun (WGS) entry which is preliminary data.</text>
</comment>
<evidence type="ECO:0000313" key="2">
    <source>
        <dbReference type="EMBL" id="MPN27505.1"/>
    </source>
</evidence>
<organism evidence="2">
    <name type="scientific">bioreactor metagenome</name>
    <dbReference type="NCBI Taxonomy" id="1076179"/>
    <lineage>
        <taxon>unclassified sequences</taxon>
        <taxon>metagenomes</taxon>
        <taxon>ecological metagenomes</taxon>
    </lineage>
</organism>
<evidence type="ECO:0000256" key="1">
    <source>
        <dbReference type="SAM" id="Phobius"/>
    </source>
</evidence>
<accession>A0A645GLB2</accession>